<feature type="coiled-coil region" evidence="1">
    <location>
        <begin position="108"/>
        <end position="140"/>
    </location>
</feature>
<comment type="caution">
    <text evidence="2">The sequence shown here is derived from an EMBL/GenBank/DDBJ whole genome shotgun (WGS) entry which is preliminary data.</text>
</comment>
<dbReference type="InterPro" id="IPR007139">
    <property type="entry name" value="DUF349"/>
</dbReference>
<evidence type="ECO:0000256" key="1">
    <source>
        <dbReference type="SAM" id="Coils"/>
    </source>
</evidence>
<name>A0A6H9WGI8_9MICO</name>
<evidence type="ECO:0000313" key="2">
    <source>
        <dbReference type="EMBL" id="KAB1650069.1"/>
    </source>
</evidence>
<proteinExistence type="predicted"/>
<keyword evidence="3" id="KW-1185">Reference proteome</keyword>
<keyword evidence="1" id="KW-0175">Coiled coil</keyword>
<dbReference type="OrthoDB" id="5422202at2"/>
<dbReference type="Proteomes" id="UP000431744">
    <property type="component" value="Unassembled WGS sequence"/>
</dbReference>
<dbReference type="RefSeq" id="WP_158028653.1">
    <property type="nucleotide sequence ID" value="NZ_BMHG01000001.1"/>
</dbReference>
<protein>
    <submittedName>
        <fullName evidence="2">DUF349 domain-containing protein</fullName>
    </submittedName>
</protein>
<gene>
    <name evidence="2" type="ORF">F8O04_07650</name>
</gene>
<dbReference type="Pfam" id="PF03993">
    <property type="entry name" value="DUF349"/>
    <property type="match status" value="3"/>
</dbReference>
<sequence>MSELTGSPFGRVDDDGTVYVIENGAERAVGQYPDGSPEEALAYFTRKFADLEGQVALLEQRVRNGAPADAVARSVAHLQEQLVGANAVGDFASLKERVAALGGTVSELTELQQEASRAQLQEAIAEREAIVVEAEQLAAQDPASIQWKQTQVAIEALFARWQAHQQTGPKLPKGEANALWKRFRQARSTLDTERRAFFAKLDAAHREAREAKNELIARAEALAPKGADGVGEYRRLLDEWKAAGRAGRKHDDALWNRFKAAGDVLFQAKNEVDAAENEELSGNLERKEQLLTEAEPLLRAQDHRDARAKLTDIQRRWDEIGHVPRDRFRQVEDRLRKIEQHVRTIEEEHWARSNPAKQARNEGLQSQLSEAIAKLEAERDAAAASGNAKRLKEAEEALEARKTWLGALGN</sequence>
<dbReference type="AlphaFoldDB" id="A0A6H9WGI8"/>
<dbReference type="EMBL" id="WBJY01000001">
    <property type="protein sequence ID" value="KAB1650069.1"/>
    <property type="molecule type" value="Genomic_DNA"/>
</dbReference>
<feature type="coiled-coil region" evidence="1">
    <location>
        <begin position="328"/>
        <end position="401"/>
    </location>
</feature>
<accession>A0A6H9WGI8</accession>
<reference evidence="2 3" key="1">
    <citation type="submission" date="2019-09" db="EMBL/GenBank/DDBJ databases">
        <title>Phylogeny of genus Pseudoclavibacter and closely related genus.</title>
        <authorList>
            <person name="Li Y."/>
        </authorList>
    </citation>
    <scope>NUCLEOTIDE SEQUENCE [LARGE SCALE GENOMIC DNA]</scope>
    <source>
        <strain evidence="2 3">EGI 60007</strain>
    </source>
</reference>
<organism evidence="2 3">
    <name type="scientific">Pseudoclavibacter endophyticus</name>
    <dbReference type="NCBI Taxonomy" id="1778590"/>
    <lineage>
        <taxon>Bacteria</taxon>
        <taxon>Bacillati</taxon>
        <taxon>Actinomycetota</taxon>
        <taxon>Actinomycetes</taxon>
        <taxon>Micrococcales</taxon>
        <taxon>Microbacteriaceae</taxon>
        <taxon>Pseudoclavibacter</taxon>
    </lineage>
</organism>
<evidence type="ECO:0000313" key="3">
    <source>
        <dbReference type="Proteomes" id="UP000431744"/>
    </source>
</evidence>